<evidence type="ECO:0000313" key="2">
    <source>
        <dbReference type="EMBL" id="WOK99833.1"/>
    </source>
</evidence>
<feature type="domain" description="Phytocyanin" evidence="1">
    <location>
        <begin position="1"/>
        <end position="85"/>
    </location>
</feature>
<evidence type="ECO:0000313" key="3">
    <source>
        <dbReference type="Proteomes" id="UP001327560"/>
    </source>
</evidence>
<gene>
    <name evidence="2" type="ORF">Cni_G08545</name>
</gene>
<dbReference type="InterPro" id="IPR008972">
    <property type="entry name" value="Cupredoxin"/>
</dbReference>
<sequence length="85" mass="9029">MEAQAAQQQGAQEVGLRVPGATSSFLVFEYNKNFHNVLEVSKADYSACNAASPIATYTSGNDSITLKNKGHHFFICGFTGHCSGG</sequence>
<dbReference type="SUPFAM" id="SSF49503">
    <property type="entry name" value="Cupredoxins"/>
    <property type="match status" value="1"/>
</dbReference>
<keyword evidence="3" id="KW-1185">Reference proteome</keyword>
<dbReference type="Proteomes" id="UP001327560">
    <property type="component" value="Chromosome 3"/>
</dbReference>
<dbReference type="PANTHER" id="PTHR33021">
    <property type="entry name" value="BLUE COPPER PROTEIN"/>
    <property type="match status" value="1"/>
</dbReference>
<dbReference type="GO" id="GO:0005886">
    <property type="term" value="C:plasma membrane"/>
    <property type="evidence" value="ECO:0007669"/>
    <property type="project" value="TreeGrafter"/>
</dbReference>
<organism evidence="2 3">
    <name type="scientific">Canna indica</name>
    <name type="common">Indian-shot</name>
    <dbReference type="NCBI Taxonomy" id="4628"/>
    <lineage>
        <taxon>Eukaryota</taxon>
        <taxon>Viridiplantae</taxon>
        <taxon>Streptophyta</taxon>
        <taxon>Embryophyta</taxon>
        <taxon>Tracheophyta</taxon>
        <taxon>Spermatophyta</taxon>
        <taxon>Magnoliopsida</taxon>
        <taxon>Liliopsida</taxon>
        <taxon>Zingiberales</taxon>
        <taxon>Cannaceae</taxon>
        <taxon>Canna</taxon>
    </lineage>
</organism>
<dbReference type="InterPro" id="IPR003245">
    <property type="entry name" value="Phytocyanin_dom"/>
</dbReference>
<protein>
    <submittedName>
        <fullName evidence="2">Mavicyanin-like</fullName>
    </submittedName>
</protein>
<dbReference type="EMBL" id="CP136892">
    <property type="protein sequence ID" value="WOK99833.1"/>
    <property type="molecule type" value="Genomic_DNA"/>
</dbReference>
<dbReference type="PANTHER" id="PTHR33021:SF339">
    <property type="entry name" value="OS07G0570600 PROTEIN"/>
    <property type="match status" value="1"/>
</dbReference>
<name>A0AAQ3Q6W8_9LILI</name>
<dbReference type="InterPro" id="IPR039391">
    <property type="entry name" value="Phytocyanin-like"/>
</dbReference>
<dbReference type="CDD" id="cd04216">
    <property type="entry name" value="Phytocyanin"/>
    <property type="match status" value="1"/>
</dbReference>
<dbReference type="GO" id="GO:0009055">
    <property type="term" value="F:electron transfer activity"/>
    <property type="evidence" value="ECO:0007669"/>
    <property type="project" value="InterPro"/>
</dbReference>
<dbReference type="PROSITE" id="PS51485">
    <property type="entry name" value="PHYTOCYANIN"/>
    <property type="match status" value="1"/>
</dbReference>
<evidence type="ECO:0000259" key="1">
    <source>
        <dbReference type="PROSITE" id="PS51485"/>
    </source>
</evidence>
<reference evidence="2 3" key="1">
    <citation type="submission" date="2023-10" db="EMBL/GenBank/DDBJ databases">
        <title>Chromosome-scale genome assembly provides insights into flower coloration mechanisms of Canna indica.</title>
        <authorList>
            <person name="Li C."/>
        </authorList>
    </citation>
    <scope>NUCLEOTIDE SEQUENCE [LARGE SCALE GENOMIC DNA]</scope>
    <source>
        <tissue evidence="2">Flower</tissue>
    </source>
</reference>
<accession>A0AAQ3Q6W8</accession>
<proteinExistence type="predicted"/>
<dbReference type="Pfam" id="PF02298">
    <property type="entry name" value="Cu_bind_like"/>
    <property type="match status" value="1"/>
</dbReference>
<dbReference type="Gene3D" id="2.60.40.420">
    <property type="entry name" value="Cupredoxins - blue copper proteins"/>
    <property type="match status" value="1"/>
</dbReference>
<dbReference type="AlphaFoldDB" id="A0AAQ3Q6W8"/>